<evidence type="ECO:0000256" key="3">
    <source>
        <dbReference type="SAM" id="SignalP"/>
    </source>
</evidence>
<keyword evidence="3" id="KW-0732">Signal</keyword>
<feature type="domain" description="Multidrug resistance protein MdtA-like barrel-sandwich hybrid" evidence="4">
    <location>
        <begin position="52"/>
        <end position="158"/>
    </location>
</feature>
<accession>A0A0L0QRU7</accession>
<dbReference type="RefSeq" id="WP_050350713.1">
    <property type="nucleotide sequence ID" value="NZ_BOSN01000004.1"/>
</dbReference>
<comment type="subcellular location">
    <subcellularLocation>
        <location evidence="1">Cell envelope</location>
    </subcellularLocation>
</comment>
<dbReference type="InterPro" id="IPR058625">
    <property type="entry name" value="MdtA-like_BSH"/>
</dbReference>
<evidence type="ECO:0008006" key="8">
    <source>
        <dbReference type="Google" id="ProtNLM"/>
    </source>
</evidence>
<evidence type="ECO:0000313" key="6">
    <source>
        <dbReference type="EMBL" id="KNE21292.1"/>
    </source>
</evidence>
<dbReference type="PANTHER" id="PTHR32347:SF23">
    <property type="entry name" value="BLL5650 PROTEIN"/>
    <property type="match status" value="1"/>
</dbReference>
<protein>
    <recommendedName>
        <fullName evidence="8">RND efflux pump membrane fusion protein barrel-sandwich domain-containing protein</fullName>
    </recommendedName>
</protein>
<dbReference type="Gene3D" id="2.40.30.170">
    <property type="match status" value="1"/>
</dbReference>
<dbReference type="GeneID" id="66872981"/>
<dbReference type="Proteomes" id="UP000036780">
    <property type="component" value="Unassembled WGS sequence"/>
</dbReference>
<sequence>MKRLVNIFLFIFMLALTGCSSSDNDANTYSGTVEGNKQFIQAETTTALVDSIHIDEGDHISKNDSLLTLDTEKLDLKIAEAKYAIEIAEAQKTEAEASGREELIQQADGAVKQAKVKEELLSLEKERSNIKSPIKGRIQDVYISEGELANAGENLLSIIDPSIKEVIVYIAEKDLNKVEHNQTVELTTNAYSDKTFTGKVKNIATEAQFTPKNIQTEEETAKRVFAVTIDISAENELKPGMTVYVEL</sequence>
<evidence type="ECO:0000259" key="4">
    <source>
        <dbReference type="Pfam" id="PF25917"/>
    </source>
</evidence>
<keyword evidence="2" id="KW-0175">Coiled coil</keyword>
<dbReference type="PANTHER" id="PTHR32347">
    <property type="entry name" value="EFFLUX SYSTEM COMPONENT YKNX-RELATED"/>
    <property type="match status" value="1"/>
</dbReference>
<feature type="signal peptide" evidence="3">
    <location>
        <begin position="1"/>
        <end position="21"/>
    </location>
</feature>
<evidence type="ECO:0000256" key="2">
    <source>
        <dbReference type="ARBA" id="ARBA00023054"/>
    </source>
</evidence>
<name>A0A0L0QRU7_VIRPA</name>
<dbReference type="Pfam" id="PF25990">
    <property type="entry name" value="Beta-barrel_YknX"/>
    <property type="match status" value="1"/>
</dbReference>
<dbReference type="OrthoDB" id="9778236at2"/>
<dbReference type="SUPFAM" id="SSF111369">
    <property type="entry name" value="HlyD-like secretion proteins"/>
    <property type="match status" value="1"/>
</dbReference>
<feature type="domain" description="YknX-like beta-barrel" evidence="5">
    <location>
        <begin position="169"/>
        <end position="246"/>
    </location>
</feature>
<dbReference type="Pfam" id="PF25917">
    <property type="entry name" value="BSH_RND"/>
    <property type="match status" value="1"/>
</dbReference>
<reference evidence="7" key="1">
    <citation type="submission" date="2015-07" db="EMBL/GenBank/DDBJ databases">
        <title>Fjat-10053 dsm26.</title>
        <authorList>
            <person name="Liu B."/>
            <person name="Wang J."/>
            <person name="Zhu Y."/>
            <person name="Liu G."/>
            <person name="Chen Q."/>
            <person name="Chen Z."/>
            <person name="Lan J."/>
            <person name="Che J."/>
            <person name="Ge C."/>
            <person name="Shi H."/>
            <person name="Pan Z."/>
            <person name="Liu X."/>
        </authorList>
    </citation>
    <scope>NUCLEOTIDE SEQUENCE [LARGE SCALE GENOMIC DNA]</scope>
    <source>
        <strain evidence="7">DSM 26</strain>
    </source>
</reference>
<dbReference type="InterPro" id="IPR050465">
    <property type="entry name" value="UPF0194_transport"/>
</dbReference>
<evidence type="ECO:0000259" key="5">
    <source>
        <dbReference type="Pfam" id="PF25990"/>
    </source>
</evidence>
<dbReference type="PATRIC" id="fig|1473.5.peg.4278"/>
<dbReference type="PROSITE" id="PS51257">
    <property type="entry name" value="PROKAR_LIPOPROTEIN"/>
    <property type="match status" value="1"/>
</dbReference>
<organism evidence="6 7">
    <name type="scientific">Virgibacillus pantothenticus</name>
    <dbReference type="NCBI Taxonomy" id="1473"/>
    <lineage>
        <taxon>Bacteria</taxon>
        <taxon>Bacillati</taxon>
        <taxon>Bacillota</taxon>
        <taxon>Bacilli</taxon>
        <taxon>Bacillales</taxon>
        <taxon>Bacillaceae</taxon>
        <taxon>Virgibacillus</taxon>
    </lineage>
</organism>
<gene>
    <name evidence="6" type="ORF">AFK71_06350</name>
</gene>
<feature type="chain" id="PRO_5005546437" description="RND efflux pump membrane fusion protein barrel-sandwich domain-containing protein" evidence="3">
    <location>
        <begin position="22"/>
        <end position="247"/>
    </location>
</feature>
<dbReference type="AlphaFoldDB" id="A0A0L0QRU7"/>
<evidence type="ECO:0000313" key="7">
    <source>
        <dbReference type="Proteomes" id="UP000036780"/>
    </source>
</evidence>
<keyword evidence="7" id="KW-1185">Reference proteome</keyword>
<evidence type="ECO:0000256" key="1">
    <source>
        <dbReference type="ARBA" id="ARBA00004196"/>
    </source>
</evidence>
<proteinExistence type="predicted"/>
<dbReference type="EMBL" id="LGTO01000005">
    <property type="protein sequence ID" value="KNE21292.1"/>
    <property type="molecule type" value="Genomic_DNA"/>
</dbReference>
<dbReference type="GO" id="GO:0030313">
    <property type="term" value="C:cell envelope"/>
    <property type="evidence" value="ECO:0007669"/>
    <property type="project" value="UniProtKB-SubCell"/>
</dbReference>
<dbReference type="InterPro" id="IPR058636">
    <property type="entry name" value="Beta-barrel_YknX"/>
</dbReference>
<dbReference type="Gene3D" id="2.40.50.100">
    <property type="match status" value="1"/>
</dbReference>
<comment type="caution">
    <text evidence="6">The sequence shown here is derived from an EMBL/GenBank/DDBJ whole genome shotgun (WGS) entry which is preliminary data.</text>
</comment>